<keyword evidence="1" id="KW-0472">Membrane</keyword>
<feature type="transmembrane region" description="Helical" evidence="1">
    <location>
        <begin position="61"/>
        <end position="80"/>
    </location>
</feature>
<evidence type="ECO:0000256" key="1">
    <source>
        <dbReference type="SAM" id="Phobius"/>
    </source>
</evidence>
<name>A0A6M6JQV6_9PSEU</name>
<dbReference type="KEGG" id="pbro:HOP40_27210"/>
<reference evidence="2 3" key="1">
    <citation type="submission" date="2020-05" db="EMBL/GenBank/DDBJ databases">
        <authorList>
            <person name="Mo P."/>
        </authorList>
    </citation>
    <scope>NUCLEOTIDE SEQUENCE [LARGE SCALE GENOMIC DNA]</scope>
    <source>
        <strain evidence="2 3">Gen01</strain>
    </source>
</reference>
<dbReference type="AlphaFoldDB" id="A0A6M6JQV6"/>
<sequence length="85" mass="8717">MAGVVRRHRLGVVAGTSGARGGLPREGRAPWRLADPARLLVELGLFAAATAGIAATAGPVLAAGFVVVVVVNVALMFVWAQRQTT</sequence>
<accession>A0A6M6JQV6</accession>
<dbReference type="Pfam" id="PF10823">
    <property type="entry name" value="DUF2568"/>
    <property type="match status" value="1"/>
</dbReference>
<keyword evidence="3" id="KW-1185">Reference proteome</keyword>
<gene>
    <name evidence="2" type="ORF">HOP40_27210</name>
</gene>
<keyword evidence="1" id="KW-1133">Transmembrane helix</keyword>
<dbReference type="EMBL" id="CP053564">
    <property type="protein sequence ID" value="QJY49012.1"/>
    <property type="molecule type" value="Genomic_DNA"/>
</dbReference>
<protein>
    <submittedName>
        <fullName evidence="2">DUF2568 domain-containing protein</fullName>
    </submittedName>
</protein>
<keyword evidence="1" id="KW-0812">Transmembrane</keyword>
<dbReference type="RefSeq" id="WP_172163838.1">
    <property type="nucleotide sequence ID" value="NZ_CP053564.1"/>
</dbReference>
<dbReference type="Proteomes" id="UP000505377">
    <property type="component" value="Chromosome"/>
</dbReference>
<organism evidence="2 3">
    <name type="scientific">Pseudonocardia broussonetiae</name>
    <dbReference type="NCBI Taxonomy" id="2736640"/>
    <lineage>
        <taxon>Bacteria</taxon>
        <taxon>Bacillati</taxon>
        <taxon>Actinomycetota</taxon>
        <taxon>Actinomycetes</taxon>
        <taxon>Pseudonocardiales</taxon>
        <taxon>Pseudonocardiaceae</taxon>
        <taxon>Pseudonocardia</taxon>
    </lineage>
</organism>
<evidence type="ECO:0000313" key="3">
    <source>
        <dbReference type="Proteomes" id="UP000505377"/>
    </source>
</evidence>
<feature type="transmembrane region" description="Helical" evidence="1">
    <location>
        <begin position="37"/>
        <end position="55"/>
    </location>
</feature>
<evidence type="ECO:0000313" key="2">
    <source>
        <dbReference type="EMBL" id="QJY49012.1"/>
    </source>
</evidence>
<proteinExistence type="predicted"/>
<dbReference type="InterPro" id="IPR021214">
    <property type="entry name" value="DUF2568"/>
</dbReference>